<feature type="region of interest" description="Disordered" evidence="1">
    <location>
        <begin position="1"/>
        <end position="20"/>
    </location>
</feature>
<evidence type="ECO:0000313" key="3">
    <source>
        <dbReference type="EMBL" id="ANM66050.1"/>
    </source>
</evidence>
<dbReference type="EMBL" id="CP002687">
    <property type="protein sequence ID" value="ANM66050.1"/>
    <property type="molecule type" value="Genomic_DNA"/>
</dbReference>
<dbReference type="Proteomes" id="UP000006548">
    <property type="component" value="Chromosome 4"/>
</dbReference>
<name>A0A1P8B386_ARATH</name>
<feature type="non-terminal residue" evidence="3">
    <location>
        <position position="1"/>
    </location>
</feature>
<dbReference type="KEGG" id="ath:AT4G00155"/>
<dbReference type="RefSeq" id="NP_001327976.1">
    <property type="nucleotide sequence ID" value="NM_001340232.1"/>
</dbReference>
<sequence>QAASWWQQKQKTRKRAGKNPIKSWDKLKEKLCKTFLPPHYTSSVSNRLKNVKQRAGFGDDFTRNCHVHVNNFVEKPTYDRDCYVQDNDFVDKPVHVIYDDENNDLSPICI</sequence>
<evidence type="ECO:0000256" key="1">
    <source>
        <dbReference type="SAM" id="MobiDB-lite"/>
    </source>
</evidence>
<accession>A0A1P8B386</accession>
<dbReference type="TAIR" id="AT4G00155"/>
<dbReference type="Pfam" id="PF03732">
    <property type="entry name" value="Retrotrans_gag"/>
    <property type="match status" value="1"/>
</dbReference>
<dbReference type="InParanoid" id="A0A1P8B386"/>
<gene>
    <name evidence="3" type="ordered locus">At4g00155</name>
</gene>
<dbReference type="AlphaFoldDB" id="A0A1P8B386"/>
<dbReference type="InterPro" id="IPR005162">
    <property type="entry name" value="Retrotrans_gag_dom"/>
</dbReference>
<reference evidence="4" key="2">
    <citation type="journal article" date="2017" name="Plant J.">
        <title>Araport11: a complete reannotation of the Arabidopsis thaliana reference genome.</title>
        <authorList>
            <person name="Cheng C.Y."/>
            <person name="Krishnakumar V."/>
            <person name="Chan A.P."/>
            <person name="Thibaud-Nissen F."/>
            <person name="Schobel S."/>
            <person name="Town C.D."/>
        </authorList>
    </citation>
    <scope>GENOME REANNOTATION</scope>
    <source>
        <strain evidence="4">cv. Columbia</strain>
    </source>
</reference>
<dbReference type="SMR" id="A0A1P8B386"/>
<dbReference type="GeneID" id="28719428"/>
<protein>
    <submittedName>
        <fullName evidence="3">Retrotransposon Gag</fullName>
    </submittedName>
</protein>
<reference evidence="3 4" key="1">
    <citation type="journal article" date="1999" name="Nature">
        <title>Sequence and analysis of chromosome 4 of the plant Arabidopsis thaliana.</title>
        <authorList>
            <consortium name="EU"/>
            <consortium name="CSHL and WU Arabidopsis Sequencing Project"/>
            <person name="Mayer K."/>
            <person name="Schuller C."/>
            <person name="Wambutt R."/>
            <person name="Murphy G."/>
            <person name="Volckaert G."/>
            <person name="Pohl T."/>
            <person name="Dusterhoft A."/>
            <person name="Stiekema W."/>
            <person name="Entian K.D."/>
            <person name="Terryn N."/>
            <person name="Harris B."/>
            <person name="Ansorge W."/>
            <person name="Brandt P."/>
            <person name="Grivell L."/>
            <person name="Rieger M."/>
            <person name="Weichselgartner M."/>
            <person name="de Simone V."/>
            <person name="Obermaier B."/>
            <person name="Mache R."/>
            <person name="Muller M."/>
            <person name="Kreis M."/>
            <person name="Delseny M."/>
            <person name="Puigdomenech P."/>
            <person name="Watson M."/>
            <person name="Schmidtheini T."/>
            <person name="Reichert B."/>
            <person name="Portatelle D."/>
            <person name="Perez-Alonso M."/>
            <person name="Boutry M."/>
            <person name="Bancroft I."/>
            <person name="Vos P."/>
            <person name="Hoheisel J."/>
            <person name="Zimmermann W."/>
            <person name="Wedler H."/>
            <person name="Ridley P."/>
            <person name="Langham S.A."/>
            <person name="McCullagh B."/>
            <person name="Bilham L."/>
            <person name="Robben J."/>
            <person name="Van der Schueren J."/>
            <person name="Grymonprez B."/>
            <person name="Chuang Y.J."/>
            <person name="Vandenbussche F."/>
            <person name="Braeken M."/>
            <person name="Weltjens I."/>
            <person name="Voet M."/>
            <person name="Bastiaens I."/>
            <person name="Aert R."/>
            <person name="Defoor E."/>
            <person name="Weitzenegger T."/>
            <person name="Bothe G."/>
            <person name="Ramsperger U."/>
            <person name="Hilbert H."/>
            <person name="Braun M."/>
            <person name="Holzer E."/>
            <person name="Brandt A."/>
            <person name="Peters S."/>
            <person name="van Staveren M."/>
            <person name="Dirske W."/>
            <person name="Mooijman P."/>
            <person name="Klein Lankhorst R."/>
            <person name="Rose M."/>
            <person name="Hauf J."/>
            <person name="Kotter P."/>
            <person name="Berneiser S."/>
            <person name="Hempel S."/>
            <person name="Feldpausch M."/>
            <person name="Lamberth S."/>
            <person name="Van den Daele H."/>
            <person name="De Keyser A."/>
            <person name="Buysshaert C."/>
            <person name="Gielen J."/>
            <person name="Villarroel R."/>
            <person name="De Clercq R."/>
            <person name="Van Montagu M."/>
            <person name="Rogers J."/>
            <person name="Cronin A."/>
            <person name="Quail M."/>
            <person name="Bray-Allen S."/>
            <person name="Clark L."/>
            <person name="Doggett J."/>
            <person name="Hall S."/>
            <person name="Kay M."/>
            <person name="Lennard N."/>
            <person name="McLay K."/>
            <person name="Mayes R."/>
            <person name="Pettett A."/>
            <person name="Rajandream M.A."/>
            <person name="Lyne M."/>
            <person name="Benes V."/>
            <person name="Rechmann S."/>
            <person name="Borkova D."/>
            <person name="Blocker H."/>
            <person name="Scharfe M."/>
            <person name="Grimm M."/>
            <person name="Lohnert T.H."/>
            <person name="Dose S."/>
            <person name="de Haan M."/>
            <person name="Maarse A."/>
            <person name="Schafer M."/>
            <person name="Muller-Auer S."/>
            <person name="Gabel C."/>
            <person name="Fuchs M."/>
            <person name="Fartmann B."/>
            <person name="Granderath K."/>
            <person name="Dauner D."/>
            <person name="Herzl A."/>
            <person name="Neumann S."/>
            <person name="Argiriou A."/>
            <person name="Vitale D."/>
            <person name="Liguori R."/>
            <person name="Piravandi E."/>
            <person name="Massenet O."/>
            <person name="Quigley F."/>
            <person name="Clabauld G."/>
            <person name="Mundlein A."/>
            <person name="Felber R."/>
            <person name="Schnabl S."/>
            <person name="Hiller R."/>
            <person name="Schmidt W."/>
            <person name="Lecharny A."/>
            <person name="Aubourg S."/>
            <person name="Chefdor F."/>
            <person name="Cooke R."/>
            <person name="Berger C."/>
            <person name="Montfort A."/>
            <person name="Casacuberta E."/>
            <person name="Gibbons T."/>
            <person name="Weber N."/>
            <person name="Vandenbol M."/>
            <person name="Bargues M."/>
            <person name="Terol J."/>
            <person name="Torres A."/>
            <person name="Perez-Perez A."/>
            <person name="Purnelle B."/>
            <person name="Bent E."/>
            <person name="Johnson S."/>
            <person name="Tacon D."/>
            <person name="Jesse T."/>
            <person name="Heijnen L."/>
            <person name="Schwarz S."/>
            <person name="Scholler P."/>
            <person name="Heber S."/>
            <person name="Francs P."/>
            <person name="Bielke C."/>
            <person name="Frishman D."/>
            <person name="Haase D."/>
            <person name="Lemcke K."/>
            <person name="Mewes H.W."/>
            <person name="Stocker S."/>
            <person name="Zaccaria P."/>
            <person name="Bevan M."/>
            <person name="Wilson R.K."/>
            <person name="de la Bastide M."/>
            <person name="Habermann K."/>
            <person name="Parnell L."/>
            <person name="Dedhia N."/>
            <person name="Gnoj L."/>
            <person name="Schutz K."/>
            <person name="Huang E."/>
            <person name="Spiegel L."/>
            <person name="Sehkon M."/>
            <person name="Murray J."/>
            <person name="Sheet P."/>
            <person name="Cordes M."/>
            <person name="Abu-Threideh J."/>
            <person name="Stoneking T."/>
            <person name="Kalicki J."/>
            <person name="Graves T."/>
            <person name="Harmon G."/>
            <person name="Edwards J."/>
            <person name="Latreille P."/>
            <person name="Courtney L."/>
            <person name="Cloud J."/>
            <person name="Abbott A."/>
            <person name="Scott K."/>
            <person name="Johnson D."/>
            <person name="Minx P."/>
            <person name="Bentley D."/>
            <person name="Fulton B."/>
            <person name="Miller N."/>
            <person name="Greco T."/>
            <person name="Kemp K."/>
            <person name="Kramer J."/>
            <person name="Fulton L."/>
            <person name="Mardis E."/>
            <person name="Dante M."/>
            <person name="Pepin K."/>
            <person name="Hillier L."/>
            <person name="Nelson J."/>
            <person name="Spieth J."/>
            <person name="Ryan E."/>
            <person name="Andrews S."/>
            <person name="Geisel C."/>
            <person name="Layman D."/>
            <person name="Du H."/>
            <person name="Ali J."/>
            <person name="Berghoff A."/>
            <person name="Jones K."/>
            <person name="Drone K."/>
            <person name="Cotton M."/>
            <person name="Joshu C."/>
            <person name="Antonoiu B."/>
            <person name="Zidanic M."/>
            <person name="Strong C."/>
            <person name="Sun H."/>
            <person name="Lamar B."/>
            <person name="Yordan C."/>
            <person name="Ma P."/>
            <person name="Zhong J."/>
            <person name="Preston R."/>
            <person name="Vil D."/>
            <person name="Shekher M."/>
            <person name="Matero A."/>
            <person name="Shah R."/>
            <person name="Swaby I.K."/>
            <person name="O'Shaughnessy A."/>
            <person name="Rodriguez M."/>
            <person name="Hoffmann J."/>
            <person name="Till S."/>
            <person name="Granat S."/>
            <person name="Shohdy N."/>
            <person name="Hasegawa A."/>
            <person name="Hameed A."/>
            <person name="Lodhi M."/>
            <person name="Johnson A."/>
            <person name="Chen E."/>
            <person name="Marra M."/>
            <person name="Martienssen R."/>
            <person name="McCombie W.R."/>
        </authorList>
    </citation>
    <scope>NUCLEOTIDE SEQUENCE [LARGE SCALE GENOMIC DNA]</scope>
    <source>
        <strain evidence="4">cv. Columbia</strain>
    </source>
</reference>
<evidence type="ECO:0000313" key="4">
    <source>
        <dbReference type="Proteomes" id="UP000006548"/>
    </source>
</evidence>
<organism evidence="3 4">
    <name type="scientific">Arabidopsis thaliana</name>
    <name type="common">Mouse-ear cress</name>
    <dbReference type="NCBI Taxonomy" id="3702"/>
    <lineage>
        <taxon>Eukaryota</taxon>
        <taxon>Viridiplantae</taxon>
        <taxon>Streptophyta</taxon>
        <taxon>Embryophyta</taxon>
        <taxon>Tracheophyta</taxon>
        <taxon>Spermatophyta</taxon>
        <taxon>Magnoliopsida</taxon>
        <taxon>eudicotyledons</taxon>
        <taxon>Gunneridae</taxon>
        <taxon>Pentapetalae</taxon>
        <taxon>rosids</taxon>
        <taxon>malvids</taxon>
        <taxon>Brassicales</taxon>
        <taxon>Brassicaceae</taxon>
        <taxon>Camelineae</taxon>
        <taxon>Arabidopsis</taxon>
    </lineage>
</organism>
<evidence type="ECO:0000259" key="2">
    <source>
        <dbReference type="Pfam" id="PF03732"/>
    </source>
</evidence>
<feature type="domain" description="Retrotransposon gag" evidence="2">
    <location>
        <begin position="1"/>
        <end position="54"/>
    </location>
</feature>
<proteinExistence type="predicted"/>
<keyword evidence="4" id="KW-1185">Reference proteome</keyword>